<dbReference type="InterPro" id="IPR045053">
    <property type="entry name" value="MAN-like"/>
</dbReference>
<keyword evidence="7" id="KW-0326">Glycosidase</keyword>
<dbReference type="Gene3D" id="3.20.20.80">
    <property type="entry name" value="Glycosidases"/>
    <property type="match status" value="1"/>
</dbReference>
<keyword evidence="5" id="KW-0732">Signal</keyword>
<dbReference type="PANTHER" id="PTHR31451">
    <property type="match status" value="1"/>
</dbReference>
<keyword evidence="6" id="KW-0378">Hydrolase</keyword>
<comment type="catalytic activity">
    <reaction evidence="1">
        <text>Random hydrolysis of (1-&gt;4)-beta-D-mannosidic linkages in mannans, galactomannans and glucomannans.</text>
        <dbReference type="EC" id="3.2.1.78"/>
    </reaction>
</comment>
<dbReference type="Proteomes" id="UP000738431">
    <property type="component" value="Chromosome"/>
</dbReference>
<gene>
    <name evidence="9" type="ORF">K1X11_022465</name>
</gene>
<reference evidence="9 10" key="1">
    <citation type="submission" date="2023-12" db="EMBL/GenBank/DDBJ databases">
        <title>Description of an unclassified Opitutus bacterium of Verrucomicrobiota.</title>
        <authorList>
            <person name="Zhang D.-F."/>
        </authorList>
    </citation>
    <scope>NUCLEOTIDE SEQUENCE [LARGE SCALE GENOMIC DNA]</scope>
    <source>
        <strain evidence="9 10">WL0086</strain>
    </source>
</reference>
<evidence type="ECO:0000256" key="7">
    <source>
        <dbReference type="ARBA" id="ARBA00023295"/>
    </source>
</evidence>
<protein>
    <recommendedName>
        <fullName evidence="3">mannan endo-1,4-beta-mannosidase</fullName>
        <ecNumber evidence="3">3.2.1.78</ecNumber>
    </recommendedName>
</protein>
<dbReference type="EMBL" id="CP139781">
    <property type="protein sequence ID" value="WRQ87588.1"/>
    <property type="molecule type" value="Genomic_DNA"/>
</dbReference>
<evidence type="ECO:0000313" key="9">
    <source>
        <dbReference type="EMBL" id="WRQ87588.1"/>
    </source>
</evidence>
<dbReference type="PANTHER" id="PTHR31451:SF39">
    <property type="entry name" value="MANNAN ENDO-1,4-BETA-MANNOSIDASE 1"/>
    <property type="match status" value="1"/>
</dbReference>
<dbReference type="InterPro" id="IPR001547">
    <property type="entry name" value="Glyco_hydro_5"/>
</dbReference>
<evidence type="ECO:0000256" key="4">
    <source>
        <dbReference type="ARBA" id="ARBA00022525"/>
    </source>
</evidence>
<keyword evidence="4" id="KW-0964">Secreted</keyword>
<evidence type="ECO:0000256" key="3">
    <source>
        <dbReference type="ARBA" id="ARBA00012706"/>
    </source>
</evidence>
<dbReference type="InterPro" id="IPR017853">
    <property type="entry name" value="GH"/>
</dbReference>
<feature type="domain" description="Glycoside hydrolase family 5" evidence="8">
    <location>
        <begin position="168"/>
        <end position="351"/>
    </location>
</feature>
<keyword evidence="10" id="KW-1185">Reference proteome</keyword>
<dbReference type="SUPFAM" id="SSF51445">
    <property type="entry name" value="(Trans)glycosidases"/>
    <property type="match status" value="1"/>
</dbReference>
<dbReference type="Gene3D" id="2.60.40.10">
    <property type="entry name" value="Immunoglobulins"/>
    <property type="match status" value="1"/>
</dbReference>
<proteinExistence type="predicted"/>
<evidence type="ECO:0000256" key="1">
    <source>
        <dbReference type="ARBA" id="ARBA00001678"/>
    </source>
</evidence>
<comment type="subcellular location">
    <subcellularLocation>
        <location evidence="2">Secreted</location>
    </subcellularLocation>
</comment>
<evidence type="ECO:0000256" key="5">
    <source>
        <dbReference type="ARBA" id="ARBA00022729"/>
    </source>
</evidence>
<evidence type="ECO:0000256" key="2">
    <source>
        <dbReference type="ARBA" id="ARBA00004613"/>
    </source>
</evidence>
<name>A0ABZ1C802_9BACT</name>
<evidence type="ECO:0000259" key="8">
    <source>
        <dbReference type="Pfam" id="PF00150"/>
    </source>
</evidence>
<evidence type="ECO:0000313" key="10">
    <source>
        <dbReference type="Proteomes" id="UP000738431"/>
    </source>
</evidence>
<dbReference type="EC" id="3.2.1.78" evidence="3"/>
<dbReference type="RefSeq" id="WP_221030252.1">
    <property type="nucleotide sequence ID" value="NZ_CP139781.1"/>
</dbReference>
<sequence>MPASTSFNRPRPRALRAWIGALLLATLPTLAFTAPVELGFFVPSTDGNPFAREIWARVETPEEHVLDLPAYYDGGNRWAVRTRAAERGNYELLSASEFIDGVSTPLAIEAEGRGRVRVRDTDESGGYIGIDRRSGLRFVDGRGQLYTPWGGNLPWAASGQQPEDYYPAAFSDFRTVGFNWTRVWMCHWGRLNLDWVEPEHGEQPALGTLDLGVAQRLDQVINAAESAGLRLQLVLQHHGQYTTYNNSDWDENPWNGANEGGFLTDPTDFFTDAHARQLTRDKFRYIAARWGYSPSIMAWELFNEVMWTNARRGDAADNAAVAAWHDEMARHLRRYDVHGHLITTSDDDLHHAMWSAMDYYQPHLYASNMVLGLQALELSDREIDRPVFYGEMGDDNMAGLSSEQRATGFVHPILAWAGLFSRATAPAQMWYIETLRANDRWDEVASLSNFVTASGLLRHPLPHIEQPLVTGGDTTDMRLEPGHYWHRGPNPTIDVPADGTLPPRLIDFGRILTNAAQEHPFPSKVTLRYDAPAAATASLTVARVSNPGGALRITVDDETVVDQRFPAAATGRPAIADVSFPFRLGYGAHEIVIENPTGPDWIDLGDLNLGLPVPALTAVARRSPTRAVVWVHHRDNLLSPAADDELQPTAATVHVDDLPAGDWRISWWDPEAGRVSDEHTVRHPGGALALPTPAILRHAAAWLVRLPDEQ</sequence>
<evidence type="ECO:0000256" key="6">
    <source>
        <dbReference type="ARBA" id="ARBA00022801"/>
    </source>
</evidence>
<dbReference type="InterPro" id="IPR013783">
    <property type="entry name" value="Ig-like_fold"/>
</dbReference>
<organism evidence="9 10">
    <name type="scientific">Actomonas aquatica</name>
    <dbReference type="NCBI Taxonomy" id="2866162"/>
    <lineage>
        <taxon>Bacteria</taxon>
        <taxon>Pseudomonadati</taxon>
        <taxon>Verrucomicrobiota</taxon>
        <taxon>Opitutia</taxon>
        <taxon>Opitutales</taxon>
        <taxon>Opitutaceae</taxon>
        <taxon>Actomonas</taxon>
    </lineage>
</organism>
<accession>A0ABZ1C802</accession>
<dbReference type="Pfam" id="PF00150">
    <property type="entry name" value="Cellulase"/>
    <property type="match status" value="1"/>
</dbReference>